<accession>A0AAU7N471</accession>
<proteinExistence type="predicted"/>
<gene>
    <name evidence="1" type="ORF">ZGOWGMRN_CDS_0041</name>
</gene>
<evidence type="ECO:0000313" key="1">
    <source>
        <dbReference type="EMBL" id="XBQ68775.1"/>
    </source>
</evidence>
<sequence length="267" mass="29292">MGVGFYSKIRSGVSSDSASINDIYQKLKEGIVGFSVADVLEDRISNLIEPINVTEFFRLHGANRQTEPVTIVESIFINILRRVSVRLLPDGAVGLAGQNIPQGLPATYTGQTILLPDYGNTATTTTDEKYPQNVWLIVRGFFEIISDGISLIDDDYIDGADYDPLSTDFSVIQISFDGNPSNQIMYSVNGDAFKPLDNGRNANVTIRRNTQITGEFNAIWCSVLASGGDTNTFTRISNGTYDLTNIEFGLFGTGRILCSSRLPMYLN</sequence>
<organism evidence="1">
    <name type="scientific">Nitrosopumivirus cobalaminus</name>
    <dbReference type="NCBI Taxonomy" id="3158414"/>
    <lineage>
        <taxon>Viruses</taxon>
    </lineage>
</organism>
<protein>
    <submittedName>
        <fullName evidence="1">Uncharacterized protein</fullName>
    </submittedName>
</protein>
<reference evidence="1" key="1">
    <citation type="submission" date="2024-05" db="EMBL/GenBank/DDBJ databases">
        <title>The simplest Porifera holobiont: glass sponge Aphrocallistes beatrix thrives with only two symbionts.</title>
        <authorList>
            <person name="N Garritano A."/>
            <person name="A Allen M."/>
            <person name="Thomas T."/>
        </authorList>
    </citation>
    <scope>NUCLEOTIDE SEQUENCE</scope>
    <source>
        <strain evidence="1">AB1</strain>
    </source>
</reference>
<name>A0AAU7N471_9VIRU</name>
<dbReference type="EMBL" id="PP848464">
    <property type="protein sequence ID" value="XBQ68775.1"/>
    <property type="molecule type" value="Genomic_DNA"/>
</dbReference>